<comment type="caution">
    <text evidence="2">The sequence shown here is derived from an EMBL/GenBank/DDBJ whole genome shotgun (WGS) entry which is preliminary data.</text>
</comment>
<evidence type="ECO:0000313" key="2">
    <source>
        <dbReference type="EMBL" id="KAF7727640.1"/>
    </source>
</evidence>
<evidence type="ECO:0000313" key="3">
    <source>
        <dbReference type="Proteomes" id="UP000605846"/>
    </source>
</evidence>
<protein>
    <submittedName>
        <fullName evidence="2">Uncharacterized protein</fullName>
    </submittedName>
</protein>
<feature type="transmembrane region" description="Helical" evidence="1">
    <location>
        <begin position="115"/>
        <end position="135"/>
    </location>
</feature>
<dbReference type="EMBL" id="JABAYA010000052">
    <property type="protein sequence ID" value="KAF7727640.1"/>
    <property type="molecule type" value="Genomic_DNA"/>
</dbReference>
<sequence length="153" mass="16527">MASTMLNDTYPRLLKDPIEQDASLNPLATPTPLHNPKIFPAGVLCLLCGGAALLIGIARTAFYRYVQDEHYSRGFLAWGASALSLLLVAQCSIMYQNGVQELNTVYPHLEATEGPGLPMIGVAFAAFTLAGFTYMHGCFAKDDVAIEDGYNPL</sequence>
<feature type="transmembrane region" description="Helical" evidence="1">
    <location>
        <begin position="38"/>
        <end position="62"/>
    </location>
</feature>
<dbReference type="OrthoDB" id="2398617at2759"/>
<evidence type="ECO:0000256" key="1">
    <source>
        <dbReference type="SAM" id="Phobius"/>
    </source>
</evidence>
<dbReference type="Proteomes" id="UP000605846">
    <property type="component" value="Unassembled WGS sequence"/>
</dbReference>
<keyword evidence="1" id="KW-0472">Membrane</keyword>
<feature type="transmembrane region" description="Helical" evidence="1">
    <location>
        <begin position="74"/>
        <end position="95"/>
    </location>
</feature>
<name>A0A8H7BU54_9FUNG</name>
<keyword evidence="1" id="KW-1133">Transmembrane helix</keyword>
<proteinExistence type="predicted"/>
<organism evidence="2 3">
    <name type="scientific">Apophysomyces ossiformis</name>
    <dbReference type="NCBI Taxonomy" id="679940"/>
    <lineage>
        <taxon>Eukaryota</taxon>
        <taxon>Fungi</taxon>
        <taxon>Fungi incertae sedis</taxon>
        <taxon>Mucoromycota</taxon>
        <taxon>Mucoromycotina</taxon>
        <taxon>Mucoromycetes</taxon>
        <taxon>Mucorales</taxon>
        <taxon>Mucorineae</taxon>
        <taxon>Mucoraceae</taxon>
        <taxon>Apophysomyces</taxon>
    </lineage>
</organism>
<gene>
    <name evidence="2" type="ORF">EC973_007298</name>
</gene>
<keyword evidence="3" id="KW-1185">Reference proteome</keyword>
<reference evidence="2" key="1">
    <citation type="submission" date="2020-01" db="EMBL/GenBank/DDBJ databases">
        <title>Genome Sequencing of Three Apophysomyces-Like Fungal Strains Confirms a Novel Fungal Genus in the Mucoromycota with divergent Burkholderia-like Endosymbiotic Bacteria.</title>
        <authorList>
            <person name="Stajich J.E."/>
            <person name="Macias A.M."/>
            <person name="Carter-House D."/>
            <person name="Lovett B."/>
            <person name="Kasson L.R."/>
            <person name="Berry K."/>
            <person name="Grigoriev I."/>
            <person name="Chang Y."/>
            <person name="Spatafora J."/>
            <person name="Kasson M.T."/>
        </authorList>
    </citation>
    <scope>NUCLEOTIDE SEQUENCE</scope>
    <source>
        <strain evidence="2">NRRL A-21654</strain>
    </source>
</reference>
<keyword evidence="1" id="KW-0812">Transmembrane</keyword>
<dbReference type="AlphaFoldDB" id="A0A8H7BU54"/>
<accession>A0A8H7BU54</accession>